<dbReference type="Ensembl" id="ENSNMLT00000000063.1">
    <property type="protein sequence ID" value="ENSNMLP00000000046.1"/>
    <property type="gene ID" value="ENSNMLG00000000034.1"/>
</dbReference>
<proteinExistence type="predicted"/>
<feature type="domain" description="BAR" evidence="2">
    <location>
        <begin position="1"/>
        <end position="181"/>
    </location>
</feature>
<keyword evidence="4" id="KW-1185">Reference proteome</keyword>
<dbReference type="Proteomes" id="UP000694523">
    <property type="component" value="Unplaced"/>
</dbReference>
<feature type="region of interest" description="Disordered" evidence="1">
    <location>
        <begin position="177"/>
        <end position="217"/>
    </location>
</feature>
<dbReference type="SUPFAM" id="SSF103657">
    <property type="entry name" value="BAR/IMD domain-like"/>
    <property type="match status" value="1"/>
</dbReference>
<evidence type="ECO:0000313" key="4">
    <source>
        <dbReference type="Proteomes" id="UP000694523"/>
    </source>
</evidence>
<dbReference type="AlphaFoldDB" id="A0A8C6S440"/>
<dbReference type="InterPro" id="IPR004148">
    <property type="entry name" value="BAR_dom"/>
</dbReference>
<feature type="compositionally biased region" description="Polar residues" evidence="1">
    <location>
        <begin position="193"/>
        <end position="202"/>
    </location>
</feature>
<evidence type="ECO:0000256" key="1">
    <source>
        <dbReference type="SAM" id="MobiDB-lite"/>
    </source>
</evidence>
<sequence length="217" mass="24422">MLKAVSRFGRGLHRQGVTTAQRCAGRLPWCATATSSDVSSEFGGALTGVGEALQQIGKAKGDLDTNVKCTFIEPLQHLHNTEIKGIKYQLKKVSGRRLDFDYRRRRRGKSSSEKLQTAWDKFQSSKELAERSMFLLLQNDVDHLNNLSALVTSLLDFHRNSQRILQDLQGNLQSRLTAASNQTERRYRPESPDPTQRTASGFTTSRPSPPPRPQEIR</sequence>
<organism evidence="3 4">
    <name type="scientific">Neogobius melanostomus</name>
    <name type="common">round goby</name>
    <dbReference type="NCBI Taxonomy" id="47308"/>
    <lineage>
        <taxon>Eukaryota</taxon>
        <taxon>Metazoa</taxon>
        <taxon>Chordata</taxon>
        <taxon>Craniata</taxon>
        <taxon>Vertebrata</taxon>
        <taxon>Euteleostomi</taxon>
        <taxon>Actinopterygii</taxon>
        <taxon>Neopterygii</taxon>
        <taxon>Teleostei</taxon>
        <taxon>Neoteleostei</taxon>
        <taxon>Acanthomorphata</taxon>
        <taxon>Gobiaria</taxon>
        <taxon>Gobiiformes</taxon>
        <taxon>Gobioidei</taxon>
        <taxon>Gobiidae</taxon>
        <taxon>Benthophilinae</taxon>
        <taxon>Neogobiini</taxon>
        <taxon>Neogobius</taxon>
    </lineage>
</organism>
<evidence type="ECO:0000259" key="2">
    <source>
        <dbReference type="PROSITE" id="PS51021"/>
    </source>
</evidence>
<evidence type="ECO:0000313" key="3">
    <source>
        <dbReference type="Ensembl" id="ENSNMLP00000000046.1"/>
    </source>
</evidence>
<reference evidence="3" key="1">
    <citation type="submission" date="2025-08" db="UniProtKB">
        <authorList>
            <consortium name="Ensembl"/>
        </authorList>
    </citation>
    <scope>IDENTIFICATION</scope>
</reference>
<dbReference type="InterPro" id="IPR027267">
    <property type="entry name" value="AH/BAR_dom_sf"/>
</dbReference>
<feature type="compositionally biased region" description="Pro residues" evidence="1">
    <location>
        <begin position="207"/>
        <end position="217"/>
    </location>
</feature>
<accession>A0A8C6S440</accession>
<dbReference type="GO" id="GO:0005737">
    <property type="term" value="C:cytoplasm"/>
    <property type="evidence" value="ECO:0007669"/>
    <property type="project" value="InterPro"/>
</dbReference>
<dbReference type="Gene3D" id="1.20.1270.60">
    <property type="entry name" value="Arfaptin homology (AH) domain/BAR domain"/>
    <property type="match status" value="1"/>
</dbReference>
<dbReference type="PROSITE" id="PS51021">
    <property type="entry name" value="BAR"/>
    <property type="match status" value="1"/>
</dbReference>
<protein>
    <recommendedName>
        <fullName evidence="2">BAR domain-containing protein</fullName>
    </recommendedName>
</protein>
<dbReference type="SMART" id="SM00721">
    <property type="entry name" value="BAR"/>
    <property type="match status" value="1"/>
</dbReference>
<name>A0A8C6S440_9GOBI</name>
<dbReference type="Pfam" id="PF03114">
    <property type="entry name" value="BAR"/>
    <property type="match status" value="1"/>
</dbReference>
<reference evidence="3" key="2">
    <citation type="submission" date="2025-09" db="UniProtKB">
        <authorList>
            <consortium name="Ensembl"/>
        </authorList>
    </citation>
    <scope>IDENTIFICATION</scope>
</reference>